<protein>
    <recommendedName>
        <fullName evidence="4">DUF3180 domain-containing protein</fullName>
    </recommendedName>
</protein>
<dbReference type="RefSeq" id="WP_271011254.1">
    <property type="nucleotide sequence ID" value="NZ_JAQIFT010000016.1"/>
</dbReference>
<keyword evidence="3" id="KW-1185">Reference proteome</keyword>
<feature type="transmembrane region" description="Helical" evidence="1">
    <location>
        <begin position="43"/>
        <end position="62"/>
    </location>
</feature>
<evidence type="ECO:0000313" key="2">
    <source>
        <dbReference type="EMBL" id="MDA3730700.1"/>
    </source>
</evidence>
<sequence>MKEFMPRCSKRSLFIIAAMVWMMAGTMIMKLGYEVILSKPNCWFISGVVALGVFGIFFKFIFRKMAIKHQRRIASYVKEKVCAFAFFDKKGYIIMAFMMTLGIVIRSTSFINPIYWAPFYVGLGTALFGGGVCFMIGWLKWNKISE</sequence>
<dbReference type="EMBL" id="JAQIFT010000016">
    <property type="protein sequence ID" value="MDA3730700.1"/>
    <property type="molecule type" value="Genomic_DNA"/>
</dbReference>
<evidence type="ECO:0000256" key="1">
    <source>
        <dbReference type="SAM" id="Phobius"/>
    </source>
</evidence>
<dbReference type="Proteomes" id="UP001169242">
    <property type="component" value="Unassembled WGS sequence"/>
</dbReference>
<evidence type="ECO:0008006" key="4">
    <source>
        <dbReference type="Google" id="ProtNLM"/>
    </source>
</evidence>
<keyword evidence="1" id="KW-1133">Transmembrane helix</keyword>
<name>A0AA42IZS7_9FIRM</name>
<accession>A0AA42IZS7</accession>
<gene>
    <name evidence="2" type="ORF">PBV87_04195</name>
</gene>
<feature type="transmembrane region" description="Helical" evidence="1">
    <location>
        <begin position="117"/>
        <end position="139"/>
    </location>
</feature>
<comment type="caution">
    <text evidence="2">The sequence shown here is derived from an EMBL/GenBank/DDBJ whole genome shotgun (WGS) entry which is preliminary data.</text>
</comment>
<evidence type="ECO:0000313" key="3">
    <source>
        <dbReference type="Proteomes" id="UP001169242"/>
    </source>
</evidence>
<dbReference type="AlphaFoldDB" id="A0AA42IZS7"/>
<proteinExistence type="predicted"/>
<feature type="transmembrane region" description="Helical" evidence="1">
    <location>
        <begin position="92"/>
        <end position="111"/>
    </location>
</feature>
<reference evidence="2" key="1">
    <citation type="journal article" date="2023" name="Int. J. Syst. Evol. Microbiol.">
        <title>&lt;i&gt;Holtiella tumoricola&lt;/i&gt; gen. nov. sp. nov., isolated from a human clinical sample.</title>
        <authorList>
            <person name="Allen-Vercoe E."/>
            <person name="Daigneault M.C."/>
            <person name="Vancuren S.J."/>
            <person name="Cochrane K."/>
            <person name="O'Neal L.L."/>
            <person name="Sankaranarayanan K."/>
            <person name="Lawson P.A."/>
        </authorList>
    </citation>
    <scope>NUCLEOTIDE SEQUENCE</scope>
    <source>
        <strain evidence="2">CC70A</strain>
    </source>
</reference>
<keyword evidence="1" id="KW-0472">Membrane</keyword>
<keyword evidence="1" id="KW-0812">Transmembrane</keyword>
<feature type="transmembrane region" description="Helical" evidence="1">
    <location>
        <begin position="12"/>
        <end position="31"/>
    </location>
</feature>
<organism evidence="2 3">
    <name type="scientific">Holtiella tumoricola</name>
    <dbReference type="NCBI Taxonomy" id="3018743"/>
    <lineage>
        <taxon>Bacteria</taxon>
        <taxon>Bacillati</taxon>
        <taxon>Bacillota</taxon>
        <taxon>Clostridia</taxon>
        <taxon>Lachnospirales</taxon>
        <taxon>Cellulosilyticaceae</taxon>
        <taxon>Holtiella</taxon>
    </lineage>
</organism>